<dbReference type="RefSeq" id="WP_076588219.1">
    <property type="nucleotide sequence ID" value="NZ_FTLW01000005.1"/>
</dbReference>
<dbReference type="SUPFAM" id="SSF51556">
    <property type="entry name" value="Metallo-dependent hydrolases"/>
    <property type="match status" value="1"/>
</dbReference>
<evidence type="ECO:0000313" key="4">
    <source>
        <dbReference type="Proteomes" id="UP000241788"/>
    </source>
</evidence>
<keyword evidence="3" id="KW-0378">Hydrolase</keyword>
<dbReference type="EMBL" id="FTLW01000005">
    <property type="protein sequence ID" value="SIR01902.1"/>
    <property type="molecule type" value="Genomic_DNA"/>
</dbReference>
<dbReference type="OrthoDB" id="6190564at2"/>
<dbReference type="GO" id="GO:0016810">
    <property type="term" value="F:hydrolase activity, acting on carbon-nitrogen (but not peptide) bonds"/>
    <property type="evidence" value="ECO:0007669"/>
    <property type="project" value="InterPro"/>
</dbReference>
<dbReference type="Gene3D" id="3.40.50.10910">
    <property type="entry name" value="Amidohydrolase"/>
    <property type="match status" value="1"/>
</dbReference>
<feature type="chain" id="PRO_5013201586" evidence="1">
    <location>
        <begin position="30"/>
        <end position="699"/>
    </location>
</feature>
<dbReference type="Gene3D" id="3.30.110.90">
    <property type="entry name" value="Amidohydrolase"/>
    <property type="match status" value="1"/>
</dbReference>
<reference evidence="4" key="1">
    <citation type="submission" date="2017-01" db="EMBL/GenBank/DDBJ databases">
        <authorList>
            <person name="Varghese N."/>
            <person name="Submissions S."/>
        </authorList>
    </citation>
    <scope>NUCLEOTIDE SEQUENCE [LARGE SCALE GENOMIC DNA]</scope>
    <source>
        <strain evidence="4">UM1</strain>
    </source>
</reference>
<evidence type="ECO:0000313" key="3">
    <source>
        <dbReference type="EMBL" id="SIR01902.1"/>
    </source>
</evidence>
<keyword evidence="1" id="KW-0732">Signal</keyword>
<dbReference type="AlphaFoldDB" id="A0A1N6XHR4"/>
<dbReference type="InterPro" id="IPR051781">
    <property type="entry name" value="Metallo-dep_Hydrolase"/>
</dbReference>
<dbReference type="SUPFAM" id="SSF51338">
    <property type="entry name" value="Composite domain of metallo-dependent hydrolases"/>
    <property type="match status" value="1"/>
</dbReference>
<accession>A0A1N6XHR4</accession>
<dbReference type="STRING" id="1604334.SAMN05421546_2244"/>
<dbReference type="Gene3D" id="2.30.40.10">
    <property type="entry name" value="Urease, subunit C, domain 1"/>
    <property type="match status" value="1"/>
</dbReference>
<dbReference type="PANTHER" id="PTHR43135">
    <property type="entry name" value="ALPHA-D-RIBOSE 1-METHYLPHOSPHONATE 5-TRIPHOSPHATE DIPHOSPHATASE"/>
    <property type="match status" value="1"/>
</dbReference>
<protein>
    <submittedName>
        <fullName evidence="3">Amidohydrolase family protein</fullName>
    </submittedName>
</protein>
<dbReference type="InterPro" id="IPR006680">
    <property type="entry name" value="Amidohydro-rel"/>
</dbReference>
<sequence>MRQFLTRTEARASIFLLAAMLLAAMPLQAAETLRYVILVDGGKQAGHQTTEMADDGTVRTEFTFKDNGRGPELKERYRLAADGSFADYEVKGTSTFGAPVHETWQVKDGLGRWKSTSDAGEAPQRDGALYWSLAGTPQSYAPMLAALAKRGDAGVPLIPSGILRARVIDEVTLNRDGQTRKVNLLAMTGVGFTPTFVWVTTDGSPRVFASIQPGWMQMVEAGWEKQADELEKRQKVAEAKALVDLNKRLSHAIPGVTLIHNVRLFDSEKGVVSPLSSVLIRDGRIVRVGEGDWATSDHVGNALETASIARTLDGDGRVLMPGLFDAHAHTSRWNGGLDLAAGVTSIRDMGNDNATLQQVMAEEREGKLLGARVVPAGFLEGESKMSARNGFVIKDLDGAKKAIDWYAQHGYPQIKIYNSFPKDILKDTVAYAHEKGLRVSGHIPVFLRAQDAVDAGYDEIQHINQVLLNFLVDEKTDTRTLERFYLPAKKVADMDFDAQPVQNFIALLAKKQVVIDPTLATFDFLRQRSGQMSKAFAAVADHMPPDVQRGLRVAEFNIPDDATAARYDKSYLKMVDFVGRMHRAGVPIVAGTDGLPGFTLQRELQLYVDAGMTPAQALQTATWNPAKYARVLDDRGSIAVGKRADLILIDGDPAHDISDIRKVATVIKGDIVYYPSEVYSELGIKPFADPVKPVDSVTK</sequence>
<organism evidence="3 4">
    <name type="scientific">Solilutibacter tolerans</name>
    <dbReference type="NCBI Taxonomy" id="1604334"/>
    <lineage>
        <taxon>Bacteria</taxon>
        <taxon>Pseudomonadati</taxon>
        <taxon>Pseudomonadota</taxon>
        <taxon>Gammaproteobacteria</taxon>
        <taxon>Lysobacterales</taxon>
        <taxon>Lysobacteraceae</taxon>
        <taxon>Solilutibacter</taxon>
    </lineage>
</organism>
<dbReference type="Proteomes" id="UP000241788">
    <property type="component" value="Unassembled WGS sequence"/>
</dbReference>
<dbReference type="PANTHER" id="PTHR43135:SF3">
    <property type="entry name" value="ALPHA-D-RIBOSE 1-METHYLPHOSPHONATE 5-TRIPHOSPHATE DIPHOSPHATASE"/>
    <property type="match status" value="1"/>
</dbReference>
<keyword evidence="4" id="KW-1185">Reference proteome</keyword>
<dbReference type="Pfam" id="PF01979">
    <property type="entry name" value="Amidohydro_1"/>
    <property type="match status" value="1"/>
</dbReference>
<dbReference type="InterPro" id="IPR032466">
    <property type="entry name" value="Metal_Hydrolase"/>
</dbReference>
<feature type="signal peptide" evidence="1">
    <location>
        <begin position="1"/>
        <end position="29"/>
    </location>
</feature>
<proteinExistence type="predicted"/>
<dbReference type="Gene3D" id="1.20.58.520">
    <property type="entry name" value="Amidohydrolase"/>
    <property type="match status" value="1"/>
</dbReference>
<gene>
    <name evidence="3" type="ORF">SAMN05421546_2244</name>
</gene>
<evidence type="ECO:0000259" key="2">
    <source>
        <dbReference type="Pfam" id="PF01979"/>
    </source>
</evidence>
<evidence type="ECO:0000256" key="1">
    <source>
        <dbReference type="SAM" id="SignalP"/>
    </source>
</evidence>
<name>A0A1N6XHR4_9GAMM</name>
<dbReference type="InterPro" id="IPR011059">
    <property type="entry name" value="Metal-dep_hydrolase_composite"/>
</dbReference>
<feature type="domain" description="Amidohydrolase-related" evidence="2">
    <location>
        <begin position="580"/>
        <end position="671"/>
    </location>
</feature>